<protein>
    <recommendedName>
        <fullName evidence="4">Zn(2)-C6 fungal-type domain-containing protein</fullName>
    </recommendedName>
</protein>
<feature type="compositionally biased region" description="Basic and acidic residues" evidence="1">
    <location>
        <begin position="13"/>
        <end position="81"/>
    </location>
</feature>
<reference evidence="3" key="2">
    <citation type="submission" date="2015-01" db="EMBL/GenBank/DDBJ databases">
        <title>Evolutionary Origins and Diversification of the Mycorrhizal Mutualists.</title>
        <authorList>
            <consortium name="DOE Joint Genome Institute"/>
            <consortium name="Mycorrhizal Genomics Consortium"/>
            <person name="Kohler A."/>
            <person name="Kuo A."/>
            <person name="Nagy L.G."/>
            <person name="Floudas D."/>
            <person name="Copeland A."/>
            <person name="Barry K.W."/>
            <person name="Cichocki N."/>
            <person name="Veneault-Fourrey C."/>
            <person name="LaButti K."/>
            <person name="Lindquist E.A."/>
            <person name="Lipzen A."/>
            <person name="Lundell T."/>
            <person name="Morin E."/>
            <person name="Murat C."/>
            <person name="Riley R."/>
            <person name="Ohm R."/>
            <person name="Sun H."/>
            <person name="Tunlid A."/>
            <person name="Henrissat B."/>
            <person name="Grigoriev I.V."/>
            <person name="Hibbett D.S."/>
            <person name="Martin F."/>
        </authorList>
    </citation>
    <scope>NUCLEOTIDE SEQUENCE [LARGE SCALE GENOMIC DNA]</scope>
    <source>
        <strain evidence="3">ATCC 200175</strain>
    </source>
</reference>
<feature type="compositionally biased region" description="Basic and acidic residues" evidence="1">
    <location>
        <begin position="299"/>
        <end position="316"/>
    </location>
</feature>
<feature type="region of interest" description="Disordered" evidence="1">
    <location>
        <begin position="275"/>
        <end position="349"/>
    </location>
</feature>
<keyword evidence="3" id="KW-1185">Reference proteome</keyword>
<evidence type="ECO:0008006" key="4">
    <source>
        <dbReference type="Google" id="ProtNLM"/>
    </source>
</evidence>
<feature type="region of interest" description="Disordered" evidence="1">
    <location>
        <begin position="1"/>
        <end position="113"/>
    </location>
</feature>
<reference evidence="2 3" key="1">
    <citation type="submission" date="2014-06" db="EMBL/GenBank/DDBJ databases">
        <authorList>
            <consortium name="DOE Joint Genome Institute"/>
            <person name="Kuo A."/>
            <person name="Kohler A."/>
            <person name="Nagy L.G."/>
            <person name="Floudas D."/>
            <person name="Copeland A."/>
            <person name="Barry K.W."/>
            <person name="Cichocki N."/>
            <person name="Veneault-Fourrey C."/>
            <person name="LaButti K."/>
            <person name="Lindquist E.A."/>
            <person name="Lipzen A."/>
            <person name="Lundell T."/>
            <person name="Morin E."/>
            <person name="Murat C."/>
            <person name="Sun H."/>
            <person name="Tunlid A."/>
            <person name="Henrissat B."/>
            <person name="Grigoriev I.V."/>
            <person name="Hibbett D.S."/>
            <person name="Martin F."/>
            <person name="Nordberg H.P."/>
            <person name="Cantor M.N."/>
            <person name="Hua S.X."/>
        </authorList>
    </citation>
    <scope>NUCLEOTIDE SEQUENCE [LARGE SCALE GENOMIC DNA]</scope>
    <source>
        <strain evidence="2 3">ATCC 200175</strain>
    </source>
</reference>
<feature type="compositionally biased region" description="Basic and acidic residues" evidence="1">
    <location>
        <begin position="185"/>
        <end position="198"/>
    </location>
</feature>
<proteinExistence type="predicted"/>
<evidence type="ECO:0000313" key="3">
    <source>
        <dbReference type="Proteomes" id="UP000053647"/>
    </source>
</evidence>
<evidence type="ECO:0000256" key="1">
    <source>
        <dbReference type="SAM" id="MobiDB-lite"/>
    </source>
</evidence>
<name>A0A0C9TII3_PAXIN</name>
<accession>A0A0C9TII3</accession>
<sequence>MSSSSDEINPAELQHEEEQCHQEAENRIREAEEKRAQRDAEREKKWVAAEACRKAEEEAVEAARKKAEEERKKSQSMEADKKKKTPGLSVARSQENEAGASQAGSVRSAGWRPGPENLCTNCTQLEIKCNEPLTKKSRTCFQCRTSHIVCREPRMQPKKKRQTIDLTSPRDGKERKCRRQGSPNYREKGSEDRIRGNEAEEEREDVIGAIVEAIMAFTEQYEVEVAAVTGFRRELIYELGGIRVVTQALARAYLQDRAARQEGLDVVSGSGSRIRAKKVGEGSGSKKVDLKGKGKKKPNLKEMKPNLKEMKPDLKGKGKGRAVEEDEDMDISDGKGDGEDDKDADGTLK</sequence>
<dbReference type="OrthoDB" id="2703051at2759"/>
<feature type="compositionally biased region" description="Basic and acidic residues" evidence="1">
    <location>
        <begin position="278"/>
        <end position="292"/>
    </location>
</feature>
<dbReference type="AlphaFoldDB" id="A0A0C9TII3"/>
<gene>
    <name evidence="2" type="ORF">PAXINDRAFT_19090</name>
</gene>
<evidence type="ECO:0000313" key="2">
    <source>
        <dbReference type="EMBL" id="KIJ07747.1"/>
    </source>
</evidence>
<organism evidence="2 3">
    <name type="scientific">Paxillus involutus ATCC 200175</name>
    <dbReference type="NCBI Taxonomy" id="664439"/>
    <lineage>
        <taxon>Eukaryota</taxon>
        <taxon>Fungi</taxon>
        <taxon>Dikarya</taxon>
        <taxon>Basidiomycota</taxon>
        <taxon>Agaricomycotina</taxon>
        <taxon>Agaricomycetes</taxon>
        <taxon>Agaricomycetidae</taxon>
        <taxon>Boletales</taxon>
        <taxon>Paxilineae</taxon>
        <taxon>Paxillaceae</taxon>
        <taxon>Paxillus</taxon>
    </lineage>
</organism>
<dbReference type="EMBL" id="KN819797">
    <property type="protein sequence ID" value="KIJ07747.1"/>
    <property type="molecule type" value="Genomic_DNA"/>
</dbReference>
<feature type="region of interest" description="Disordered" evidence="1">
    <location>
        <begin position="154"/>
        <end position="201"/>
    </location>
</feature>
<dbReference type="HOGENOM" id="CLU_084540_0_0_1"/>
<dbReference type="Proteomes" id="UP000053647">
    <property type="component" value="Unassembled WGS sequence"/>
</dbReference>